<evidence type="ECO:0000256" key="2">
    <source>
        <dbReference type="ARBA" id="ARBA00009558"/>
    </source>
</evidence>
<keyword evidence="3" id="KW-0964">Secreted</keyword>
<dbReference type="PROSITE" id="PS51996">
    <property type="entry name" value="TR_MART"/>
    <property type="match status" value="1"/>
</dbReference>
<dbReference type="Pfam" id="PF01129">
    <property type="entry name" value="ART"/>
    <property type="match status" value="1"/>
</dbReference>
<comment type="catalytic activity">
    <reaction evidence="13 14">
        <text>L-arginyl-[protein] + NAD(+) = N(omega)-(ADP-D-ribosyl)-L-arginyl-[protein] + nicotinamide + H(+)</text>
        <dbReference type="Rhea" id="RHEA:19149"/>
        <dbReference type="Rhea" id="RHEA-COMP:10532"/>
        <dbReference type="Rhea" id="RHEA-COMP:15087"/>
        <dbReference type="ChEBI" id="CHEBI:15378"/>
        <dbReference type="ChEBI" id="CHEBI:17154"/>
        <dbReference type="ChEBI" id="CHEBI:29965"/>
        <dbReference type="ChEBI" id="CHEBI:57540"/>
        <dbReference type="ChEBI" id="CHEBI:142554"/>
        <dbReference type="EC" id="2.4.2.31"/>
    </reaction>
</comment>
<name>A0A7L2JM56_CINMU</name>
<dbReference type="GO" id="GO:0106274">
    <property type="term" value="F:NAD+-protein-arginine ADP-ribosyltransferase activity"/>
    <property type="evidence" value="ECO:0007669"/>
    <property type="project" value="UniProtKB-EC"/>
</dbReference>
<keyword evidence="10" id="KW-0843">Virulence</keyword>
<protein>
    <recommendedName>
        <fullName evidence="14">NAD(P)(+)--arginine ADP-ribosyltransferase</fullName>
        <ecNumber evidence="14">2.4.2.31</ecNumber>
    </recommendedName>
    <alternativeName>
        <fullName evidence="14">Mono(ADP-ribosyl)transferase</fullName>
    </alternativeName>
</protein>
<evidence type="ECO:0000256" key="13">
    <source>
        <dbReference type="ARBA" id="ARBA00047597"/>
    </source>
</evidence>
<dbReference type="GO" id="GO:0016779">
    <property type="term" value="F:nucleotidyltransferase activity"/>
    <property type="evidence" value="ECO:0007669"/>
    <property type="project" value="UniProtKB-KW"/>
</dbReference>
<keyword evidence="11 14" id="KW-0520">NAD</keyword>
<dbReference type="PROSITE" id="PS01291">
    <property type="entry name" value="ART"/>
    <property type="match status" value="1"/>
</dbReference>
<dbReference type="FunFam" id="3.90.176.10:FF:000001">
    <property type="entry name" value="NAD(P)(+)--arginine ADP-ribosyltransferase"/>
    <property type="match status" value="1"/>
</dbReference>
<evidence type="ECO:0000256" key="14">
    <source>
        <dbReference type="RuleBase" id="RU361228"/>
    </source>
</evidence>
<comment type="subcellular location">
    <subcellularLocation>
        <location evidence="1">Secreted</location>
    </subcellularLocation>
</comment>
<evidence type="ECO:0000256" key="8">
    <source>
        <dbReference type="ARBA" id="ARBA00022729"/>
    </source>
</evidence>
<reference evidence="15 16" key="1">
    <citation type="submission" date="2019-09" db="EMBL/GenBank/DDBJ databases">
        <title>Bird 10,000 Genomes (B10K) Project - Family phase.</title>
        <authorList>
            <person name="Zhang G."/>
        </authorList>
    </citation>
    <scope>NUCLEOTIDE SEQUENCE [LARGE SCALE GENOMIC DNA]</scope>
    <source>
        <strain evidence="15">B10K-DU-001-77</strain>
        <tissue evidence="15">Muscle</tissue>
    </source>
</reference>
<keyword evidence="12" id="KW-1015">Disulfide bond</keyword>
<dbReference type="AlphaFoldDB" id="A0A7L2JM56"/>
<comment type="similarity">
    <text evidence="2 14">Belongs to the Arg-specific ADP-ribosyltransferase family.</text>
</comment>
<dbReference type="InterPro" id="IPR050999">
    <property type="entry name" value="ADP-ribosyltransferase_ARG"/>
</dbReference>
<evidence type="ECO:0000256" key="3">
    <source>
        <dbReference type="ARBA" id="ARBA00022525"/>
    </source>
</evidence>
<evidence type="ECO:0000313" key="15">
    <source>
        <dbReference type="EMBL" id="NXR23173.1"/>
    </source>
</evidence>
<dbReference type="GO" id="GO:0046677">
    <property type="term" value="P:response to antibiotic"/>
    <property type="evidence" value="ECO:0007669"/>
    <property type="project" value="UniProtKB-ARBA"/>
</dbReference>
<keyword evidence="5 14" id="KW-0328">Glycosyltransferase</keyword>
<evidence type="ECO:0000313" key="16">
    <source>
        <dbReference type="Proteomes" id="UP000590623"/>
    </source>
</evidence>
<dbReference type="InterPro" id="IPR000768">
    <property type="entry name" value="ART"/>
</dbReference>
<dbReference type="PRINTS" id="PR00970">
    <property type="entry name" value="RIBTRNSFRASE"/>
</dbReference>
<dbReference type="GO" id="GO:0003950">
    <property type="term" value="F:NAD+ poly-ADP-ribosyltransferase activity"/>
    <property type="evidence" value="ECO:0007669"/>
    <property type="project" value="TreeGrafter"/>
</dbReference>
<sequence length="180" mass="20606">WQFQGSPVSPLSSSAQAIALMAYTMEGLYRKFNEEVRTAGRSSQQYRDNFHFKTLHFLLTGAVQRLWDAQGQQCHCAFRGVEKYKFSAKVGDIVRFGQFTSSTLCESVIEDFGNTTVFKVQTCYGAYINDFSSYQDEEEVLIPPYEKFRVTKVTDNGKTVQIELDSIGTYSKYNCEWLRG</sequence>
<evidence type="ECO:0000256" key="10">
    <source>
        <dbReference type="ARBA" id="ARBA00023026"/>
    </source>
</evidence>
<feature type="non-terminal residue" evidence="15">
    <location>
        <position position="1"/>
    </location>
</feature>
<evidence type="ECO:0000256" key="5">
    <source>
        <dbReference type="ARBA" id="ARBA00022676"/>
    </source>
</evidence>
<dbReference type="EC" id="2.4.2.31" evidence="14"/>
<dbReference type="PANTHER" id="PTHR10339">
    <property type="entry name" value="ADP-RIBOSYLTRANSFERASE"/>
    <property type="match status" value="1"/>
</dbReference>
<evidence type="ECO:0000256" key="9">
    <source>
        <dbReference type="ARBA" id="ARBA00022857"/>
    </source>
</evidence>
<dbReference type="OrthoDB" id="423533at2759"/>
<evidence type="ECO:0000256" key="1">
    <source>
        <dbReference type="ARBA" id="ARBA00004613"/>
    </source>
</evidence>
<keyword evidence="9 14" id="KW-0521">NADP</keyword>
<proteinExistence type="inferred from homology"/>
<evidence type="ECO:0000256" key="6">
    <source>
        <dbReference type="ARBA" id="ARBA00022679"/>
    </source>
</evidence>
<keyword evidence="6 14" id="KW-0808">Transferase</keyword>
<keyword evidence="8" id="KW-0732">Signal</keyword>
<evidence type="ECO:0000256" key="4">
    <source>
        <dbReference type="ARBA" id="ARBA00022656"/>
    </source>
</evidence>
<keyword evidence="7" id="KW-0548">Nucleotidyltransferase</keyword>
<feature type="non-terminal residue" evidence="15">
    <location>
        <position position="180"/>
    </location>
</feature>
<dbReference type="GO" id="GO:0005615">
    <property type="term" value="C:extracellular space"/>
    <property type="evidence" value="ECO:0007669"/>
    <property type="project" value="UniProtKB-ARBA"/>
</dbReference>
<dbReference type="SUPFAM" id="SSF56399">
    <property type="entry name" value="ADP-ribosylation"/>
    <property type="match status" value="1"/>
</dbReference>
<gene>
    <name evidence="15" type="primary">Madprt_0</name>
    <name evidence="15" type="ORF">CINMEX_R15108</name>
</gene>
<keyword evidence="16" id="KW-1185">Reference proteome</keyword>
<dbReference type="Proteomes" id="UP000590623">
    <property type="component" value="Unassembled WGS sequence"/>
</dbReference>
<dbReference type="GO" id="GO:0090729">
    <property type="term" value="F:toxin activity"/>
    <property type="evidence" value="ECO:0007669"/>
    <property type="project" value="UniProtKB-KW"/>
</dbReference>
<evidence type="ECO:0000256" key="11">
    <source>
        <dbReference type="ARBA" id="ARBA00023027"/>
    </source>
</evidence>
<dbReference type="Gene3D" id="3.90.176.10">
    <property type="entry name" value="Toxin ADP-ribosyltransferase, Chain A, domain 1"/>
    <property type="match status" value="1"/>
</dbReference>
<dbReference type="GO" id="GO:0044194">
    <property type="term" value="C:cytolytic granule"/>
    <property type="evidence" value="ECO:0007669"/>
    <property type="project" value="UniProtKB-ARBA"/>
</dbReference>
<comment type="caution">
    <text evidence="15">The sequence shown here is derived from an EMBL/GenBank/DDBJ whole genome shotgun (WGS) entry which is preliminary data.</text>
</comment>
<evidence type="ECO:0000256" key="12">
    <source>
        <dbReference type="ARBA" id="ARBA00023157"/>
    </source>
</evidence>
<organism evidence="15 16">
    <name type="scientific">Cinclus mexicanus</name>
    <name type="common">American dipper</name>
    <dbReference type="NCBI Taxonomy" id="161649"/>
    <lineage>
        <taxon>Eukaryota</taxon>
        <taxon>Metazoa</taxon>
        <taxon>Chordata</taxon>
        <taxon>Craniata</taxon>
        <taxon>Vertebrata</taxon>
        <taxon>Euteleostomi</taxon>
        <taxon>Archelosauria</taxon>
        <taxon>Archosauria</taxon>
        <taxon>Dinosauria</taxon>
        <taxon>Saurischia</taxon>
        <taxon>Theropoda</taxon>
        <taxon>Coelurosauria</taxon>
        <taxon>Aves</taxon>
        <taxon>Neognathae</taxon>
        <taxon>Neoaves</taxon>
        <taxon>Telluraves</taxon>
        <taxon>Australaves</taxon>
        <taxon>Passeriformes</taxon>
        <taxon>Cinclidae</taxon>
        <taxon>Cinclus</taxon>
    </lineage>
</organism>
<keyword evidence="4" id="KW-0800">Toxin</keyword>
<evidence type="ECO:0000256" key="7">
    <source>
        <dbReference type="ARBA" id="ARBA00022695"/>
    </source>
</evidence>
<accession>A0A7L2JM56</accession>
<dbReference type="PANTHER" id="PTHR10339:SF25">
    <property type="entry name" value="SECRETED EXOENZYME S"/>
    <property type="match status" value="1"/>
</dbReference>
<dbReference type="EMBL" id="VWYM01014319">
    <property type="protein sequence ID" value="NXR23173.1"/>
    <property type="molecule type" value="Genomic_DNA"/>
</dbReference>